<dbReference type="GO" id="GO:0004252">
    <property type="term" value="F:serine-type endopeptidase activity"/>
    <property type="evidence" value="ECO:0007669"/>
    <property type="project" value="InterPro"/>
</dbReference>
<organism evidence="7 8">
    <name type="scientific">Devosia geojensis</name>
    <dbReference type="NCBI Taxonomy" id="443610"/>
    <lineage>
        <taxon>Bacteria</taxon>
        <taxon>Pseudomonadati</taxon>
        <taxon>Pseudomonadota</taxon>
        <taxon>Alphaproteobacteria</taxon>
        <taxon>Hyphomicrobiales</taxon>
        <taxon>Devosiaceae</taxon>
        <taxon>Devosia</taxon>
    </lineage>
</organism>
<dbReference type="Proteomes" id="UP000033632">
    <property type="component" value="Unassembled WGS sequence"/>
</dbReference>
<dbReference type="PATRIC" id="fig|443610.3.peg.2169"/>
<keyword evidence="5" id="KW-0184">Conjugation</keyword>
<dbReference type="Gene3D" id="2.10.109.10">
    <property type="entry name" value="Umud Fragment, subunit A"/>
    <property type="match status" value="1"/>
</dbReference>
<dbReference type="STRING" id="443610.VE25_19260"/>
<accession>A0A0F5FE39</accession>
<dbReference type="OrthoDB" id="5360818at2"/>
<dbReference type="InterPro" id="IPR036286">
    <property type="entry name" value="LexA/Signal_pep-like_sf"/>
</dbReference>
<dbReference type="SUPFAM" id="SSF51306">
    <property type="entry name" value="LexA/Signal peptidase"/>
    <property type="match status" value="1"/>
</dbReference>
<dbReference type="Pfam" id="PF10502">
    <property type="entry name" value="Peptidase_S26"/>
    <property type="match status" value="1"/>
</dbReference>
<evidence type="ECO:0000313" key="8">
    <source>
        <dbReference type="Proteomes" id="UP000033632"/>
    </source>
</evidence>
<dbReference type="MEROPS" id="S26.014"/>
<comment type="subcellular location">
    <subcellularLocation>
        <location evidence="1">Periplasm</location>
    </subcellularLocation>
</comment>
<evidence type="ECO:0000256" key="5">
    <source>
        <dbReference type="ARBA" id="ARBA00022971"/>
    </source>
</evidence>
<dbReference type="NCBIfam" id="TIGR02771">
    <property type="entry name" value="TraF_Ti"/>
    <property type="match status" value="1"/>
</dbReference>
<dbReference type="GO" id="GO:0042597">
    <property type="term" value="C:periplasmic space"/>
    <property type="evidence" value="ECO:0007669"/>
    <property type="project" value="UniProtKB-SubCell"/>
</dbReference>
<keyword evidence="8" id="KW-1185">Reference proteome</keyword>
<dbReference type="EMBL" id="JZEX01000173">
    <property type="protein sequence ID" value="KKB07174.1"/>
    <property type="molecule type" value="Genomic_DNA"/>
</dbReference>
<evidence type="ECO:0000256" key="4">
    <source>
        <dbReference type="ARBA" id="ARBA00022764"/>
    </source>
</evidence>
<dbReference type="InterPro" id="IPR014139">
    <property type="entry name" value="Peptidase_S26C_TraF"/>
</dbReference>
<gene>
    <name evidence="7" type="ORF">VE25_19260</name>
</gene>
<dbReference type="InterPro" id="IPR019533">
    <property type="entry name" value="Peptidase_S26"/>
</dbReference>
<dbReference type="NCBIfam" id="NF010412">
    <property type="entry name" value="PRK13838.1"/>
    <property type="match status" value="1"/>
</dbReference>
<evidence type="ECO:0000256" key="1">
    <source>
        <dbReference type="ARBA" id="ARBA00004418"/>
    </source>
</evidence>
<dbReference type="RefSeq" id="WP_046110292.1">
    <property type="nucleotide sequence ID" value="NZ_JZEX01000173.1"/>
</dbReference>
<evidence type="ECO:0000256" key="2">
    <source>
        <dbReference type="ARBA" id="ARBA00005849"/>
    </source>
</evidence>
<protein>
    <submittedName>
        <fullName evidence="7">Conjugal transfer protein TraF</fullName>
    </submittedName>
</protein>
<dbReference type="GO" id="GO:0006465">
    <property type="term" value="P:signal peptide processing"/>
    <property type="evidence" value="ECO:0007669"/>
    <property type="project" value="InterPro"/>
</dbReference>
<feature type="domain" description="Peptidase S26" evidence="6">
    <location>
        <begin position="13"/>
        <end position="172"/>
    </location>
</feature>
<name>A0A0F5FE39_9HYPH</name>
<dbReference type="AlphaFoldDB" id="A0A0F5FE39"/>
<keyword evidence="3" id="KW-0732">Signal</keyword>
<proteinExistence type="inferred from homology"/>
<sequence length="177" mass="18948">MTRQRRALATIGAGAVLLGAMAAAFAWGGYRVNFTLSYPLGLWQIETLDRPVAVGDRVFICPPSGPAVDLARDRFYLPRGLCPAGTAPLIKTVVALAGQSIRIENQVIIDDVPLAASTVYAQDAEGRPMMPWKGGVVPEGEVFLHSDFVGSYDSRYFGPLPADGILGLAREVLTFTP</sequence>
<comment type="caution">
    <text evidence="7">The sequence shown here is derived from an EMBL/GenBank/DDBJ whole genome shotgun (WGS) entry which is preliminary data.</text>
</comment>
<evidence type="ECO:0000256" key="3">
    <source>
        <dbReference type="ARBA" id="ARBA00022729"/>
    </source>
</evidence>
<keyword evidence="4" id="KW-0574">Periplasm</keyword>
<evidence type="ECO:0000259" key="6">
    <source>
        <dbReference type="Pfam" id="PF10502"/>
    </source>
</evidence>
<evidence type="ECO:0000313" key="7">
    <source>
        <dbReference type="EMBL" id="KKB07174.1"/>
    </source>
</evidence>
<reference evidence="7 8" key="1">
    <citation type="submission" date="2015-03" db="EMBL/GenBank/DDBJ databases">
        <authorList>
            <person name="Hassan Y.I."/>
            <person name="Lepp D."/>
            <person name="Li X.-Z."/>
            <person name="Zhou T."/>
        </authorList>
    </citation>
    <scope>NUCLEOTIDE SEQUENCE [LARGE SCALE GENOMIC DNA]</scope>
    <source>
        <strain evidence="7 8">BD-c194</strain>
    </source>
</reference>
<comment type="similarity">
    <text evidence="2">Belongs to the peptidase S26C family.</text>
</comment>